<proteinExistence type="predicted"/>
<reference evidence="2" key="2">
    <citation type="submission" date="2024-10" db="UniProtKB">
        <authorList>
            <consortium name="EnsemblProtists"/>
        </authorList>
    </citation>
    <scope>IDENTIFICATION</scope>
</reference>
<dbReference type="HOGENOM" id="CLU_807612_0_0_1"/>
<dbReference type="InterPro" id="IPR014710">
    <property type="entry name" value="RmlC-like_jellyroll"/>
</dbReference>
<dbReference type="OMA" id="PIAKDAW"/>
<protein>
    <recommendedName>
        <fullName evidence="1">(S)-ureidoglycine aminohydrolase cupin domain-containing protein</fullName>
    </recommendedName>
</protein>
<dbReference type="SUPFAM" id="SSF51182">
    <property type="entry name" value="RmlC-like cupins"/>
    <property type="match status" value="2"/>
</dbReference>
<name>A0A0D3K0V5_EMIH1</name>
<evidence type="ECO:0000259" key="1">
    <source>
        <dbReference type="Pfam" id="PF05899"/>
    </source>
</evidence>
<keyword evidence="3" id="KW-1185">Reference proteome</keyword>
<dbReference type="PANTHER" id="PTHR40943:SF1">
    <property type="entry name" value="CYTOPLASMIC PROTEIN"/>
    <property type="match status" value="1"/>
</dbReference>
<dbReference type="PANTHER" id="PTHR40943">
    <property type="entry name" value="CYTOPLASMIC PROTEIN-RELATED"/>
    <property type="match status" value="1"/>
</dbReference>
<dbReference type="RefSeq" id="XP_005781819.1">
    <property type="nucleotide sequence ID" value="XM_005781762.1"/>
</dbReference>
<organism evidence="2 3">
    <name type="scientific">Emiliania huxleyi (strain CCMP1516)</name>
    <dbReference type="NCBI Taxonomy" id="280463"/>
    <lineage>
        <taxon>Eukaryota</taxon>
        <taxon>Haptista</taxon>
        <taxon>Haptophyta</taxon>
        <taxon>Prymnesiophyceae</taxon>
        <taxon>Isochrysidales</taxon>
        <taxon>Noelaerhabdaceae</taxon>
        <taxon>Emiliania</taxon>
    </lineage>
</organism>
<evidence type="ECO:0000313" key="2">
    <source>
        <dbReference type="EnsemblProtists" id="EOD29390"/>
    </source>
</evidence>
<dbReference type="InterPro" id="IPR011051">
    <property type="entry name" value="RmlC_Cupin_sf"/>
</dbReference>
<dbReference type="eggNOG" id="ENOG502S336">
    <property type="taxonomic scope" value="Eukaryota"/>
</dbReference>
<sequence>MLSTLFASSPTWLPASTAGRRNVPASSVRTGGAALSAELAAKQAWLARTQPSWGPPSQLSGSVEPTVAAAPPVDEAAAKQAWLARTQPDEPAWRGQSSPAESAARLAFVHAPLSYFALDKLASKGTRRAGGSLVDVGEPEDWSRPIAKDAWSGARAGSWACSEGGWDSPKLRPTTETFLVLEGWGCVTDVDGTQHSFGPNDVVVLPRHWSGRWDVARFLHKVWVVHDHPDVPAGADGVVRAVVAPAWPHFGAPLHEGTIYDGGHTRVGVAPLAPGSVAVSAAEAGFWSSATAKFLWILDGVLFLTNADGSSRRCVAGDTAVLPAGWTGLVDTVQPARVVWVDVD</sequence>
<evidence type="ECO:0000313" key="3">
    <source>
        <dbReference type="Proteomes" id="UP000013827"/>
    </source>
</evidence>
<dbReference type="EnsemblProtists" id="EOD29390">
    <property type="protein sequence ID" value="EOD29390"/>
    <property type="gene ID" value="EMIHUDRAFT_204045"/>
</dbReference>
<feature type="domain" description="(S)-ureidoglycine aminohydrolase cupin" evidence="1">
    <location>
        <begin position="155"/>
        <end position="222"/>
    </location>
</feature>
<accession>A0A0D3K0V5</accession>
<dbReference type="KEGG" id="ehx:EMIHUDRAFT_204045"/>
<dbReference type="Proteomes" id="UP000013827">
    <property type="component" value="Unassembled WGS sequence"/>
</dbReference>
<dbReference type="AlphaFoldDB" id="A0A0D3K0V5"/>
<reference evidence="3" key="1">
    <citation type="journal article" date="2013" name="Nature">
        <title>Pan genome of the phytoplankton Emiliania underpins its global distribution.</title>
        <authorList>
            <person name="Read B.A."/>
            <person name="Kegel J."/>
            <person name="Klute M.J."/>
            <person name="Kuo A."/>
            <person name="Lefebvre S.C."/>
            <person name="Maumus F."/>
            <person name="Mayer C."/>
            <person name="Miller J."/>
            <person name="Monier A."/>
            <person name="Salamov A."/>
            <person name="Young J."/>
            <person name="Aguilar M."/>
            <person name="Claverie J.M."/>
            <person name="Frickenhaus S."/>
            <person name="Gonzalez K."/>
            <person name="Herman E.K."/>
            <person name="Lin Y.C."/>
            <person name="Napier J."/>
            <person name="Ogata H."/>
            <person name="Sarno A.F."/>
            <person name="Shmutz J."/>
            <person name="Schroeder D."/>
            <person name="de Vargas C."/>
            <person name="Verret F."/>
            <person name="von Dassow P."/>
            <person name="Valentin K."/>
            <person name="Van de Peer Y."/>
            <person name="Wheeler G."/>
            <person name="Dacks J.B."/>
            <person name="Delwiche C.F."/>
            <person name="Dyhrman S.T."/>
            <person name="Glockner G."/>
            <person name="John U."/>
            <person name="Richards T."/>
            <person name="Worden A.Z."/>
            <person name="Zhang X."/>
            <person name="Grigoriev I.V."/>
            <person name="Allen A.E."/>
            <person name="Bidle K."/>
            <person name="Borodovsky M."/>
            <person name="Bowler C."/>
            <person name="Brownlee C."/>
            <person name="Cock J.M."/>
            <person name="Elias M."/>
            <person name="Gladyshev V.N."/>
            <person name="Groth M."/>
            <person name="Guda C."/>
            <person name="Hadaegh A."/>
            <person name="Iglesias-Rodriguez M.D."/>
            <person name="Jenkins J."/>
            <person name="Jones B.M."/>
            <person name="Lawson T."/>
            <person name="Leese F."/>
            <person name="Lindquist E."/>
            <person name="Lobanov A."/>
            <person name="Lomsadze A."/>
            <person name="Malik S.B."/>
            <person name="Marsh M.E."/>
            <person name="Mackinder L."/>
            <person name="Mock T."/>
            <person name="Mueller-Roeber B."/>
            <person name="Pagarete A."/>
            <person name="Parker M."/>
            <person name="Probert I."/>
            <person name="Quesneville H."/>
            <person name="Raines C."/>
            <person name="Rensing S.A."/>
            <person name="Riano-Pachon D.M."/>
            <person name="Richier S."/>
            <person name="Rokitta S."/>
            <person name="Shiraiwa Y."/>
            <person name="Soanes D.M."/>
            <person name="van der Giezen M."/>
            <person name="Wahlund T.M."/>
            <person name="Williams B."/>
            <person name="Wilson W."/>
            <person name="Wolfe G."/>
            <person name="Wurch L.L."/>
        </authorList>
    </citation>
    <scope>NUCLEOTIDE SEQUENCE</scope>
</reference>
<dbReference type="GeneID" id="19046739"/>
<dbReference type="PaxDb" id="2903-EOD29390"/>
<dbReference type="Pfam" id="PF05899">
    <property type="entry name" value="Cupin_3"/>
    <property type="match status" value="1"/>
</dbReference>
<dbReference type="InterPro" id="IPR008579">
    <property type="entry name" value="UGlyAH_Cupin_dom"/>
</dbReference>
<dbReference type="Gene3D" id="2.60.120.10">
    <property type="entry name" value="Jelly Rolls"/>
    <property type="match status" value="2"/>
</dbReference>